<evidence type="ECO:0000256" key="1">
    <source>
        <dbReference type="SAM" id="SignalP"/>
    </source>
</evidence>
<evidence type="ECO:0000313" key="4">
    <source>
        <dbReference type="Proteomes" id="UP000243217"/>
    </source>
</evidence>
<dbReference type="OrthoDB" id="10665057at2759"/>
<reference evidence="2 4" key="1">
    <citation type="journal article" date="2014" name="Genome Biol. Evol.">
        <title>The secreted proteins of Achlya hypogyna and Thraustotheca clavata identify the ancestral oomycete secretome and reveal gene acquisitions by horizontal gene transfer.</title>
        <authorList>
            <person name="Misner I."/>
            <person name="Blouin N."/>
            <person name="Leonard G."/>
            <person name="Richards T.A."/>
            <person name="Lane C.E."/>
        </authorList>
    </citation>
    <scope>NUCLEOTIDE SEQUENCE</scope>
    <source>
        <strain evidence="2 4">ATCC 34112</strain>
    </source>
</reference>
<keyword evidence="4" id="KW-1185">Reference proteome</keyword>
<dbReference type="EMBL" id="KM038259">
    <property type="protein sequence ID" value="AIG55720.1"/>
    <property type="molecule type" value="Genomic_DNA"/>
</dbReference>
<feature type="chain" id="PRO_5002025858" evidence="1">
    <location>
        <begin position="18"/>
        <end position="301"/>
    </location>
</feature>
<keyword evidence="1" id="KW-0732">Signal</keyword>
<evidence type="ECO:0000313" key="3">
    <source>
        <dbReference type="EMBL" id="OQR86597.1"/>
    </source>
</evidence>
<feature type="non-terminal residue" evidence="2">
    <location>
        <position position="301"/>
    </location>
</feature>
<proteinExistence type="predicted"/>
<name>A0A0A7CMN0_9STRA</name>
<dbReference type="AlphaFoldDB" id="A0A0A7CMN0"/>
<dbReference type="Proteomes" id="UP000243217">
    <property type="component" value="Unassembled WGS sequence"/>
</dbReference>
<organism evidence="2">
    <name type="scientific">Thraustotheca clavata</name>
    <dbReference type="NCBI Taxonomy" id="74557"/>
    <lineage>
        <taxon>Eukaryota</taxon>
        <taxon>Sar</taxon>
        <taxon>Stramenopiles</taxon>
        <taxon>Oomycota</taxon>
        <taxon>Saprolegniomycetes</taxon>
        <taxon>Saprolegniales</taxon>
        <taxon>Achlyaceae</taxon>
        <taxon>Thraustotheca</taxon>
    </lineage>
</organism>
<gene>
    <name evidence="3" type="ORF">THRCLA_10529</name>
</gene>
<protein>
    <submittedName>
        <fullName evidence="2">Secreted protein</fullName>
    </submittedName>
</protein>
<sequence>MAHSALVVIFLLNLLMATMNKTVDGGLEKAKTEALAAYAQCILRLEEAMNYSPKQAEELVYFIPPTASTPGKLNPIFHYSLPKSHYGITAEVEESIHTHQDLQASWVNTVNSVESDVMADIAEFENGFIDVEHFTPLLVKTIFANDLAEISSFRVKFKNLFQSMHKSRGQQDRKELLDRFAKIAGKELDHLEKRLHQLWLASEGDHARCVLIYQMAHQASMQDELNRLKEHVARHFNEAKDNVDDDGSTRDTTMEDRLFALENQLSQMQTLLEKQSVEMVASMTKQFKMLMTAMKLQAPSP</sequence>
<accession>A0A0A7CMN0</accession>
<feature type="signal peptide" evidence="1">
    <location>
        <begin position="1"/>
        <end position="17"/>
    </location>
</feature>
<dbReference type="EMBL" id="JNBS01003504">
    <property type="protein sequence ID" value="OQR86597.1"/>
    <property type="molecule type" value="Genomic_DNA"/>
</dbReference>
<evidence type="ECO:0000313" key="2">
    <source>
        <dbReference type="EMBL" id="AIG55720.1"/>
    </source>
</evidence>